<comment type="caution">
    <text evidence="7">The sequence shown here is derived from an EMBL/GenBank/DDBJ whole genome shotgun (WGS) entry which is preliminary data.</text>
</comment>
<keyword evidence="8" id="KW-1185">Reference proteome</keyword>
<evidence type="ECO:0000313" key="8">
    <source>
        <dbReference type="Proteomes" id="UP000812440"/>
    </source>
</evidence>
<evidence type="ECO:0000259" key="6">
    <source>
        <dbReference type="SMART" id="SM01155"/>
    </source>
</evidence>
<dbReference type="GO" id="GO:0005739">
    <property type="term" value="C:mitochondrion"/>
    <property type="evidence" value="ECO:0007669"/>
    <property type="project" value="UniProtKB-SubCell"/>
</dbReference>
<evidence type="ECO:0000256" key="4">
    <source>
        <dbReference type="ARBA" id="ARBA00035682"/>
    </source>
</evidence>
<sequence length="196" mass="23168">MWLTRLTSHFAKATRLAGCLVPRICSAFKSHGSLSAGYSSYLSQKQHVPSQNWISLEPELDEMLVPRMMSISPLESLLSSRYSLPKSEIHKQEDPLEHTNSYECPPNHDANDLEKNREENNIVQCKNVLKIRRRKMNKHKYKKLQKRMKFVKRKIMDGRRRRKQVRFERDLKRIWMKAGLKKAPDGWQAPKIYVKH</sequence>
<dbReference type="Proteomes" id="UP000812440">
    <property type="component" value="Chromosome 7"/>
</dbReference>
<evidence type="ECO:0000256" key="5">
    <source>
        <dbReference type="SAM" id="MobiDB-lite"/>
    </source>
</evidence>
<comment type="subcellular location">
    <subcellularLocation>
        <location evidence="1">Mitochondrion</location>
    </subcellularLocation>
</comment>
<dbReference type="AlphaFoldDB" id="A0A8T2IQU2"/>
<reference evidence="7" key="1">
    <citation type="thesis" date="2020" institute="ProQuest LLC" country="789 East Eisenhower Parkway, Ann Arbor, MI, USA">
        <title>Comparative Genomics and Chromosome Evolution.</title>
        <authorList>
            <person name="Mudd A.B."/>
        </authorList>
    </citation>
    <scope>NUCLEOTIDE SEQUENCE</scope>
    <source>
        <strain evidence="7">Female2</strain>
        <tissue evidence="7">Blood</tissue>
    </source>
</reference>
<protein>
    <recommendedName>
        <fullName evidence="4">Small ribosomal subunit protein mS38</fullName>
    </recommendedName>
</protein>
<dbReference type="Pfam" id="PF08213">
    <property type="entry name" value="COX24_C"/>
    <property type="match status" value="1"/>
</dbReference>
<dbReference type="EMBL" id="JAACNH010000008">
    <property type="protein sequence ID" value="KAG8434353.1"/>
    <property type="molecule type" value="Genomic_DNA"/>
</dbReference>
<gene>
    <name evidence="7" type="ORF">GDO86_012653</name>
</gene>
<dbReference type="PANTHER" id="PTHR32035:SF3">
    <property type="entry name" value="SMALL RIBOSOMAL SUBUNIT PROTEIN MS38"/>
    <property type="match status" value="1"/>
</dbReference>
<evidence type="ECO:0000256" key="2">
    <source>
        <dbReference type="ARBA" id="ARBA00023128"/>
    </source>
</evidence>
<organism evidence="7 8">
    <name type="scientific">Hymenochirus boettgeri</name>
    <name type="common">Congo dwarf clawed frog</name>
    <dbReference type="NCBI Taxonomy" id="247094"/>
    <lineage>
        <taxon>Eukaryota</taxon>
        <taxon>Metazoa</taxon>
        <taxon>Chordata</taxon>
        <taxon>Craniata</taxon>
        <taxon>Vertebrata</taxon>
        <taxon>Euteleostomi</taxon>
        <taxon>Amphibia</taxon>
        <taxon>Batrachia</taxon>
        <taxon>Anura</taxon>
        <taxon>Pipoidea</taxon>
        <taxon>Pipidae</taxon>
        <taxon>Pipinae</taxon>
        <taxon>Hymenochirus</taxon>
    </lineage>
</organism>
<dbReference type="InterPro" id="IPR013177">
    <property type="entry name" value="Ribosomal_mS38_C"/>
</dbReference>
<proteinExistence type="inferred from homology"/>
<dbReference type="EMBL" id="JAACNH010000008">
    <property type="protein sequence ID" value="KAG8434352.1"/>
    <property type="molecule type" value="Genomic_DNA"/>
</dbReference>
<evidence type="ECO:0000256" key="1">
    <source>
        <dbReference type="ARBA" id="ARBA00004173"/>
    </source>
</evidence>
<dbReference type="PANTHER" id="PTHR32035">
    <property type="entry name" value="AURORA KINASE A-INTERACTING PROTEIN"/>
    <property type="match status" value="1"/>
</dbReference>
<keyword evidence="2" id="KW-0496">Mitochondrion</keyword>
<name>A0A8T2IQU2_9PIPI</name>
<feature type="region of interest" description="Disordered" evidence="5">
    <location>
        <begin position="90"/>
        <end position="116"/>
    </location>
</feature>
<evidence type="ECO:0000313" key="7">
    <source>
        <dbReference type="EMBL" id="KAG8434352.1"/>
    </source>
</evidence>
<evidence type="ECO:0000256" key="3">
    <source>
        <dbReference type="ARBA" id="ARBA00035647"/>
    </source>
</evidence>
<dbReference type="SMART" id="SM01155">
    <property type="entry name" value="DUF1713"/>
    <property type="match status" value="1"/>
</dbReference>
<comment type="similarity">
    <text evidence="3">Belongs to the mitochondrion-specific ribosomal protein mS38 family.</text>
</comment>
<dbReference type="OrthoDB" id="6139741at2759"/>
<feature type="domain" description="Ribosomal protein mS38 C-terminal" evidence="6">
    <location>
        <begin position="124"/>
        <end position="157"/>
    </location>
</feature>
<accession>A0A8T2IQU2</accession>